<name>Q2FA09_9VIBR</name>
<organism evidence="2">
    <name type="scientific">Vibrio sp. DAT722</name>
    <dbReference type="NCBI Taxonomy" id="344879"/>
    <lineage>
        <taxon>Bacteria</taxon>
        <taxon>Pseudomonadati</taxon>
        <taxon>Pseudomonadota</taxon>
        <taxon>Gammaproteobacteria</taxon>
        <taxon>Vibrionales</taxon>
        <taxon>Vibrionaceae</taxon>
        <taxon>Vibrio</taxon>
    </lineage>
</organism>
<keyword evidence="1" id="KW-0472">Membrane</keyword>
<feature type="transmembrane region" description="Helical" evidence="1">
    <location>
        <begin position="37"/>
        <end position="60"/>
    </location>
</feature>
<feature type="transmembrane region" description="Helical" evidence="1">
    <location>
        <begin position="197"/>
        <end position="222"/>
    </location>
</feature>
<keyword evidence="1" id="KW-1133">Transmembrane helix</keyword>
<accession>Q2FA09</accession>
<sequence length="234" mass="26483">MSQAREQIYKAIEDNELDKVLFSDPFSETTRRSKRNLLIASFSSILIATLGLEINSFVGLKATNPLGSDTTLGLAFFIVVYFFLSFTFQAYIDYVAWKFQREKQLTKPYLELISFIEMQVSVTKEQIIKTKERLNGLSGESSMQGQVNDDGVFINVKRGLESIDANLSSSMEEINPLLTTWSESIEKMNALSTRLRVRLFSLWTLDIIFPLVISFSALYLSYGGIAGLLCKFKS</sequence>
<feature type="transmembrane region" description="Helical" evidence="1">
    <location>
        <begin position="72"/>
        <end position="97"/>
    </location>
</feature>
<proteinExistence type="predicted"/>
<protein>
    <recommendedName>
        <fullName evidence="3">SMODS and SLOG-associating 2TM effector domain-containing protein</fullName>
    </recommendedName>
</protein>
<evidence type="ECO:0000313" key="2">
    <source>
        <dbReference type="EMBL" id="ABA55862.1"/>
    </source>
</evidence>
<keyword evidence="1" id="KW-0812">Transmembrane</keyword>
<evidence type="ECO:0008006" key="3">
    <source>
        <dbReference type="Google" id="ProtNLM"/>
    </source>
</evidence>
<reference evidence="2" key="1">
    <citation type="journal article" date="2006" name="BMC Evol. Biol.">
        <title>Recovery and evolutionary analysis of complete integron gene cassette arrays from Vibrio.</title>
        <authorList>
            <person name="Boucher Y."/>
            <person name="Nesbo C.L."/>
            <person name="Joss M.J."/>
            <person name="Robinson A."/>
            <person name="Mabbutt B.C."/>
            <person name="Gillings M.R."/>
            <person name="Doolittle W.F."/>
            <person name="Stokes H.W."/>
        </authorList>
    </citation>
    <scope>NUCLEOTIDE SEQUENCE</scope>
    <source>
        <strain evidence="2">DAT722</strain>
    </source>
</reference>
<dbReference type="AlphaFoldDB" id="Q2FA09"/>
<dbReference type="EMBL" id="DQ139261">
    <property type="protein sequence ID" value="ABA55862.1"/>
    <property type="molecule type" value="Genomic_DNA"/>
</dbReference>
<evidence type="ECO:0000256" key="1">
    <source>
        <dbReference type="SAM" id="Phobius"/>
    </source>
</evidence>